<sequence>MSVLPSLRVNLHLLLLLLPVMWSPVYGLNTPFEETETTLIKTTENEERERTKDGITLGTDEFMQFLALLNGTVYKRTGWFSPTGNQTEVEKQIIENRTRHHLAIAKSSLYYRTALESIHDTVNVLLIEKVRAENGHDRAIRLLETQHNTSFTYVEKDKCLITELTQKAEEALERAKTMYSDAAAKFFYEKSRCERTNLPFLCRWLQNCQKRVKASELLKEAAERRIQEKDDWMTREVKMSRDMTFHLQIRLEITMNQYLTSVVSKQLEELELEAKPLRNLVTVMDKLFAPESLTLTEEEASKTPNDSENFVELIALVREVARHFLGTSSEAWQKLANMDDDFKRKLGSKFNALIKKEELRRFYFPS</sequence>
<evidence type="ECO:0000313" key="3">
    <source>
        <dbReference type="Proteomes" id="UP000887566"/>
    </source>
</evidence>
<keyword evidence="3" id="KW-1185">Reference proteome</keyword>
<keyword evidence="2" id="KW-0732">Signal</keyword>
<dbReference type="Proteomes" id="UP000887566">
    <property type="component" value="Unplaced"/>
</dbReference>
<name>A0A914UJI2_9BILA</name>
<accession>A0A914UJI2</accession>
<organism evidence="3 4">
    <name type="scientific">Plectus sambesii</name>
    <dbReference type="NCBI Taxonomy" id="2011161"/>
    <lineage>
        <taxon>Eukaryota</taxon>
        <taxon>Metazoa</taxon>
        <taxon>Ecdysozoa</taxon>
        <taxon>Nematoda</taxon>
        <taxon>Chromadorea</taxon>
        <taxon>Plectida</taxon>
        <taxon>Plectina</taxon>
        <taxon>Plectoidea</taxon>
        <taxon>Plectidae</taxon>
        <taxon>Plectus</taxon>
    </lineage>
</organism>
<proteinExistence type="predicted"/>
<keyword evidence="1" id="KW-0175">Coiled coil</keyword>
<dbReference type="AlphaFoldDB" id="A0A914UJI2"/>
<dbReference type="WBParaSite" id="PSAMB.scaffold1049size36678.g10577.t1">
    <property type="protein sequence ID" value="PSAMB.scaffold1049size36678.g10577.t1"/>
    <property type="gene ID" value="PSAMB.scaffold1049size36678.g10577"/>
</dbReference>
<feature type="coiled-coil region" evidence="1">
    <location>
        <begin position="154"/>
        <end position="225"/>
    </location>
</feature>
<feature type="signal peptide" evidence="2">
    <location>
        <begin position="1"/>
        <end position="27"/>
    </location>
</feature>
<protein>
    <submittedName>
        <fullName evidence="4">Uncharacterized protein</fullName>
    </submittedName>
</protein>
<evidence type="ECO:0000256" key="1">
    <source>
        <dbReference type="SAM" id="Coils"/>
    </source>
</evidence>
<reference evidence="4" key="1">
    <citation type="submission" date="2022-11" db="UniProtKB">
        <authorList>
            <consortium name="WormBaseParasite"/>
        </authorList>
    </citation>
    <scope>IDENTIFICATION</scope>
</reference>
<feature type="chain" id="PRO_5036812229" evidence="2">
    <location>
        <begin position="28"/>
        <end position="366"/>
    </location>
</feature>
<evidence type="ECO:0000313" key="4">
    <source>
        <dbReference type="WBParaSite" id="PSAMB.scaffold1049size36678.g10577.t1"/>
    </source>
</evidence>
<evidence type="ECO:0000256" key="2">
    <source>
        <dbReference type="SAM" id="SignalP"/>
    </source>
</evidence>